<accession>K8EBU6</accession>
<dbReference type="Pfam" id="PF25137">
    <property type="entry name" value="ADH_Fe_C"/>
    <property type="match status" value="1"/>
</dbReference>
<dbReference type="GeneID" id="19017038"/>
<dbReference type="EMBL" id="FO082276">
    <property type="protein sequence ID" value="CCO15339.1"/>
    <property type="molecule type" value="Genomic_DNA"/>
</dbReference>
<evidence type="ECO:0000313" key="7">
    <source>
        <dbReference type="Proteomes" id="UP000198341"/>
    </source>
</evidence>
<dbReference type="RefSeq" id="XP_007513902.1">
    <property type="nucleotide sequence ID" value="XM_007513840.1"/>
</dbReference>
<dbReference type="GO" id="GO:0046872">
    <property type="term" value="F:metal ion binding"/>
    <property type="evidence" value="ECO:0007669"/>
    <property type="project" value="InterPro"/>
</dbReference>
<dbReference type="AlphaFoldDB" id="K8EBU6"/>
<dbReference type="InterPro" id="IPR018211">
    <property type="entry name" value="ADH_Fe_CS"/>
</dbReference>
<evidence type="ECO:0000256" key="3">
    <source>
        <dbReference type="ARBA" id="ARBA00023027"/>
    </source>
</evidence>
<dbReference type="InterPro" id="IPR056798">
    <property type="entry name" value="ADH_Fe_C"/>
</dbReference>
<keyword evidence="7" id="KW-1185">Reference proteome</keyword>
<sequence length="408" mass="43782">MNPFEFTTASRTVFEIDAFETRAVKLITDLAKQENATIDSDAHPGKVLIVCGESERFSAPLKKKLKEEANVESVVFHCPKGEPTVQSAIDCTKLASESMCELVVAVGGGTAVDTGKCVAAMLTNGGAERDIYDFLEVVGKAMPIEKRPRPFVAIPTTAGPGAELTKNSVLEAGDRKVSMRHPLMLPDLVIVDPKLTVQMPRDVTAHTGLDALTQCIEPYVCNSPNPVTDSLSMSGIKLGAKSLRRCLEQPEDINARTDMALCAMYGGMALANAKLGAVHGFSGTLGGLLHAPHGAICAALLPHCVKMNVKLLETRVMDENPQSAKEGLRRYEEVANACLGKDDATVAELVKWIEDLVSFCGVPKLSTFGMKDEDVSESVSKSMQSSSMKGNPVALTVEELEEMLRNAM</sequence>
<proteinExistence type="inferred from homology"/>
<gene>
    <name evidence="6" type="ORF">Bathy03g05010</name>
</gene>
<dbReference type="Gene3D" id="1.20.1090.10">
    <property type="entry name" value="Dehydroquinate synthase-like - alpha domain"/>
    <property type="match status" value="1"/>
</dbReference>
<keyword evidence="2" id="KW-0560">Oxidoreductase</keyword>
<comment type="similarity">
    <text evidence="1">Belongs to the iron-containing alcohol dehydrogenase family.</text>
</comment>
<dbReference type="KEGG" id="bpg:Bathy03g05010"/>
<protein>
    <submittedName>
        <fullName evidence="6">Iron-containing alcohol dehydrogenase</fullName>
    </submittedName>
</protein>
<evidence type="ECO:0000313" key="6">
    <source>
        <dbReference type="EMBL" id="CCO15339.1"/>
    </source>
</evidence>
<evidence type="ECO:0000259" key="5">
    <source>
        <dbReference type="Pfam" id="PF25137"/>
    </source>
</evidence>
<dbReference type="Pfam" id="PF00465">
    <property type="entry name" value="Fe-ADH"/>
    <property type="match status" value="1"/>
</dbReference>
<reference evidence="6 7" key="1">
    <citation type="submission" date="2011-10" db="EMBL/GenBank/DDBJ databases">
        <authorList>
            <person name="Genoscope - CEA"/>
        </authorList>
    </citation>
    <scope>NUCLEOTIDE SEQUENCE [LARGE SCALE GENOMIC DNA]</scope>
    <source>
        <strain evidence="6 7">RCC 1105</strain>
    </source>
</reference>
<dbReference type="STRING" id="41875.K8EBU6"/>
<dbReference type="SUPFAM" id="SSF56796">
    <property type="entry name" value="Dehydroquinate synthase-like"/>
    <property type="match status" value="1"/>
</dbReference>
<keyword evidence="3" id="KW-0520">NAD</keyword>
<dbReference type="PANTHER" id="PTHR11496">
    <property type="entry name" value="ALCOHOL DEHYDROGENASE"/>
    <property type="match status" value="1"/>
</dbReference>
<dbReference type="InterPro" id="IPR039697">
    <property type="entry name" value="Alcohol_dehydrogenase_Fe"/>
</dbReference>
<dbReference type="Gene3D" id="3.40.50.1970">
    <property type="match status" value="1"/>
</dbReference>
<dbReference type="GO" id="GO:0004022">
    <property type="term" value="F:alcohol dehydrogenase (NAD+) activity"/>
    <property type="evidence" value="ECO:0007669"/>
    <property type="project" value="TreeGrafter"/>
</dbReference>
<dbReference type="Proteomes" id="UP000198341">
    <property type="component" value="Chromosome 3"/>
</dbReference>
<name>K8EBU6_9CHLO</name>
<dbReference type="PANTHER" id="PTHR11496:SF102">
    <property type="entry name" value="ALCOHOL DEHYDROGENASE 4"/>
    <property type="match status" value="1"/>
</dbReference>
<feature type="domain" description="Fe-containing alcohol dehydrogenase-like C-terminal" evidence="5">
    <location>
        <begin position="204"/>
        <end position="408"/>
    </location>
</feature>
<dbReference type="CDD" id="cd08183">
    <property type="entry name" value="Fe-ADH-like"/>
    <property type="match status" value="1"/>
</dbReference>
<dbReference type="PROSITE" id="PS00913">
    <property type="entry name" value="ADH_IRON_1"/>
    <property type="match status" value="1"/>
</dbReference>
<evidence type="ECO:0000256" key="1">
    <source>
        <dbReference type="ARBA" id="ARBA00007358"/>
    </source>
</evidence>
<feature type="domain" description="Alcohol dehydrogenase iron-type/glycerol dehydrogenase GldA" evidence="4">
    <location>
        <begin position="45"/>
        <end position="193"/>
    </location>
</feature>
<dbReference type="InterPro" id="IPR001670">
    <property type="entry name" value="ADH_Fe/GldA"/>
</dbReference>
<dbReference type="eggNOG" id="KOG3857">
    <property type="taxonomic scope" value="Eukaryota"/>
</dbReference>
<evidence type="ECO:0000256" key="2">
    <source>
        <dbReference type="ARBA" id="ARBA00023002"/>
    </source>
</evidence>
<evidence type="ECO:0000259" key="4">
    <source>
        <dbReference type="Pfam" id="PF00465"/>
    </source>
</evidence>
<dbReference type="OrthoDB" id="339764at2759"/>
<organism evidence="6 7">
    <name type="scientific">Bathycoccus prasinos</name>
    <dbReference type="NCBI Taxonomy" id="41875"/>
    <lineage>
        <taxon>Eukaryota</taxon>
        <taxon>Viridiplantae</taxon>
        <taxon>Chlorophyta</taxon>
        <taxon>Mamiellophyceae</taxon>
        <taxon>Mamiellales</taxon>
        <taxon>Bathycoccaceae</taxon>
        <taxon>Bathycoccus</taxon>
    </lineage>
</organism>